<sequence length="316" mass="34643">MSAPAADPSRLSYEKSIISDNFNSTVLFTFLMGLYTIVYFGTLILYLTRKGSQRRVVILSITLLYMLGVINLGVQWYELEWIVVLNGETRESIFIATLTLPGWSVMLDNFCLVYMVVIADGLLVWRCFFVWNRSLLLCLAETVICGKNAAGILPLKIQILGNTIESALFFTSLSSSLLATLLIAFRIHSVSKQDGGSRGRFGHIIEIVVQSAAVYSLASLIMGVVLIVPRNSAAMNQFVNYGMAVAFTLTGIGPTIMIARVCLAADPSTQVSTIHNLSGLQFQGRSTRQNATQIMLEDAPEMNVEVAFTDKVTGTV</sequence>
<keyword evidence="1" id="KW-0812">Transmembrane</keyword>
<feature type="transmembrane region" description="Helical" evidence="1">
    <location>
        <begin position="167"/>
        <end position="187"/>
    </location>
</feature>
<dbReference type="HOGENOM" id="CLU_054795_0_0_1"/>
<reference evidence="3" key="1">
    <citation type="journal article" date="2014" name="Proc. Natl. Acad. Sci. U.S.A.">
        <title>Extensive sampling of basidiomycete genomes demonstrates inadequacy of the white-rot/brown-rot paradigm for wood decay fungi.</title>
        <authorList>
            <person name="Riley R."/>
            <person name="Salamov A.A."/>
            <person name="Brown D.W."/>
            <person name="Nagy L.G."/>
            <person name="Floudas D."/>
            <person name="Held B.W."/>
            <person name="Levasseur A."/>
            <person name="Lombard V."/>
            <person name="Morin E."/>
            <person name="Otillar R."/>
            <person name="Lindquist E.A."/>
            <person name="Sun H."/>
            <person name="LaButti K.M."/>
            <person name="Schmutz J."/>
            <person name="Jabbour D."/>
            <person name="Luo H."/>
            <person name="Baker S.E."/>
            <person name="Pisabarro A.G."/>
            <person name="Walton J.D."/>
            <person name="Blanchette R.A."/>
            <person name="Henrissat B."/>
            <person name="Martin F."/>
            <person name="Cullen D."/>
            <person name="Hibbett D.S."/>
            <person name="Grigoriev I.V."/>
        </authorList>
    </citation>
    <scope>NUCLEOTIDE SEQUENCE [LARGE SCALE GENOMIC DNA]</scope>
    <source>
        <strain evidence="3">CBS 339.88</strain>
    </source>
</reference>
<dbReference type="AlphaFoldDB" id="A0A067SX43"/>
<feature type="transmembrane region" description="Helical" evidence="1">
    <location>
        <begin position="207"/>
        <end position="229"/>
    </location>
</feature>
<accession>A0A067SX43</accession>
<evidence type="ECO:0000313" key="3">
    <source>
        <dbReference type="Proteomes" id="UP000027222"/>
    </source>
</evidence>
<feature type="transmembrane region" description="Helical" evidence="1">
    <location>
        <begin position="56"/>
        <end position="77"/>
    </location>
</feature>
<keyword evidence="3" id="KW-1185">Reference proteome</keyword>
<gene>
    <name evidence="2" type="ORF">GALMADRAFT_144030</name>
</gene>
<feature type="transmembrane region" description="Helical" evidence="1">
    <location>
        <begin position="241"/>
        <end position="263"/>
    </location>
</feature>
<feature type="transmembrane region" description="Helical" evidence="1">
    <location>
        <begin position="26"/>
        <end position="47"/>
    </location>
</feature>
<dbReference type="OrthoDB" id="3265004at2759"/>
<evidence type="ECO:0000313" key="2">
    <source>
        <dbReference type="EMBL" id="KDR71343.1"/>
    </source>
</evidence>
<dbReference type="EMBL" id="KL142393">
    <property type="protein sequence ID" value="KDR71343.1"/>
    <property type="molecule type" value="Genomic_DNA"/>
</dbReference>
<dbReference type="Proteomes" id="UP000027222">
    <property type="component" value="Unassembled WGS sequence"/>
</dbReference>
<name>A0A067SX43_GALM3</name>
<organism evidence="2 3">
    <name type="scientific">Galerina marginata (strain CBS 339.88)</name>
    <dbReference type="NCBI Taxonomy" id="685588"/>
    <lineage>
        <taxon>Eukaryota</taxon>
        <taxon>Fungi</taxon>
        <taxon>Dikarya</taxon>
        <taxon>Basidiomycota</taxon>
        <taxon>Agaricomycotina</taxon>
        <taxon>Agaricomycetes</taxon>
        <taxon>Agaricomycetidae</taxon>
        <taxon>Agaricales</taxon>
        <taxon>Agaricineae</taxon>
        <taxon>Strophariaceae</taxon>
        <taxon>Galerina</taxon>
    </lineage>
</organism>
<keyword evidence="1" id="KW-1133">Transmembrane helix</keyword>
<keyword evidence="1" id="KW-0472">Membrane</keyword>
<protein>
    <submittedName>
        <fullName evidence="2">Uncharacterized protein</fullName>
    </submittedName>
</protein>
<evidence type="ECO:0000256" key="1">
    <source>
        <dbReference type="SAM" id="Phobius"/>
    </source>
</evidence>
<proteinExistence type="predicted"/>